<evidence type="ECO:0000256" key="2">
    <source>
        <dbReference type="ARBA" id="ARBA00022750"/>
    </source>
</evidence>
<evidence type="ECO:0000256" key="4">
    <source>
        <dbReference type="RuleBase" id="RU000454"/>
    </source>
</evidence>
<evidence type="ECO:0000256" key="3">
    <source>
        <dbReference type="PIRSR" id="PIRSR601461-1"/>
    </source>
</evidence>
<gene>
    <name evidence="7" type="ORF">RCO7_03978</name>
</gene>
<feature type="chain" id="PRO_5009446711" evidence="5">
    <location>
        <begin position="20"/>
        <end position="391"/>
    </location>
</feature>
<evidence type="ECO:0000259" key="6">
    <source>
        <dbReference type="PROSITE" id="PS51767"/>
    </source>
</evidence>
<dbReference type="STRING" id="914237.A0A1E1L5Q3"/>
<evidence type="ECO:0000313" key="8">
    <source>
        <dbReference type="Proteomes" id="UP000178129"/>
    </source>
</evidence>
<dbReference type="Gene3D" id="2.40.70.10">
    <property type="entry name" value="Acid Proteases"/>
    <property type="match status" value="2"/>
</dbReference>
<keyword evidence="2 4" id="KW-0064">Aspartyl protease</keyword>
<dbReference type="InterPro" id="IPR001461">
    <property type="entry name" value="Aspartic_peptidase_A1"/>
</dbReference>
<feature type="active site" evidence="3">
    <location>
        <position position="276"/>
    </location>
</feature>
<comment type="similarity">
    <text evidence="1 4">Belongs to the peptidase A1 family.</text>
</comment>
<keyword evidence="5" id="KW-0732">Signal</keyword>
<feature type="signal peptide" evidence="5">
    <location>
        <begin position="1"/>
        <end position="19"/>
    </location>
</feature>
<evidence type="ECO:0000256" key="1">
    <source>
        <dbReference type="ARBA" id="ARBA00007447"/>
    </source>
</evidence>
<keyword evidence="4" id="KW-0645">Protease</keyword>
<dbReference type="GO" id="GO:0004190">
    <property type="term" value="F:aspartic-type endopeptidase activity"/>
    <property type="evidence" value="ECO:0007669"/>
    <property type="project" value="UniProtKB-KW"/>
</dbReference>
<dbReference type="InterPro" id="IPR033121">
    <property type="entry name" value="PEPTIDASE_A1"/>
</dbReference>
<protein>
    <submittedName>
        <fullName evidence="7">Probable aspartic proteinase</fullName>
    </submittedName>
</protein>
<dbReference type="Pfam" id="PF00026">
    <property type="entry name" value="Asp"/>
    <property type="match status" value="1"/>
</dbReference>
<accession>A0A1E1L5Q3</accession>
<proteinExistence type="inferred from homology"/>
<dbReference type="AlphaFoldDB" id="A0A1E1L5Q3"/>
<dbReference type="PANTHER" id="PTHR47966:SF51">
    <property type="entry name" value="BETA-SITE APP-CLEAVING ENZYME, ISOFORM A-RELATED"/>
    <property type="match status" value="1"/>
</dbReference>
<dbReference type="SUPFAM" id="SSF50630">
    <property type="entry name" value="Acid proteases"/>
    <property type="match status" value="1"/>
</dbReference>
<keyword evidence="4" id="KW-0378">Hydrolase</keyword>
<organism evidence="7 8">
    <name type="scientific">Rhynchosporium graminicola</name>
    <dbReference type="NCBI Taxonomy" id="2792576"/>
    <lineage>
        <taxon>Eukaryota</taxon>
        <taxon>Fungi</taxon>
        <taxon>Dikarya</taxon>
        <taxon>Ascomycota</taxon>
        <taxon>Pezizomycotina</taxon>
        <taxon>Leotiomycetes</taxon>
        <taxon>Helotiales</taxon>
        <taxon>Ploettnerulaceae</taxon>
        <taxon>Rhynchosporium</taxon>
    </lineage>
</organism>
<dbReference type="InterPro" id="IPR021109">
    <property type="entry name" value="Peptidase_aspartic_dom_sf"/>
</dbReference>
<evidence type="ECO:0000256" key="5">
    <source>
        <dbReference type="SAM" id="SignalP"/>
    </source>
</evidence>
<comment type="caution">
    <text evidence="7">The sequence shown here is derived from an EMBL/GenBank/DDBJ whole genome shotgun (WGS) entry which is preliminary data.</text>
</comment>
<evidence type="ECO:0000313" key="7">
    <source>
        <dbReference type="EMBL" id="CZT05867.1"/>
    </source>
</evidence>
<sequence length="391" mass="40762">MLFTTSLIAVATISFSVSASPIERETKNLVSVPLRRNISISSVKSLVEQGQRRIAAINGLTSLDTSLVGSGVVTNIIQGYLAPVSIGGNIWNLVVDTGSSTTWCGAQERCERTATGTSTGNSVTVRYGSGSFSGTEYIDEVSFGGLTVTSQSIGAAFSATGFQGTDGILGLGPIGLTVNTVADTSTVPTFMNNLKAQRSITTEVLGVSFRSVSGRDTSSDNGVLTLGGVDTSQYTGPLTYFPKLQTGAAARYWGISIAKFTYGSVTLQSSTTGIVDTGTTLIYIPDSAYNAFLAASGGRTDSVSGLASFTTKPTSNFGVTFGSTTYTLTPDQYLIPTAQYSFFGVASGKYYALISAGGLSGVNCLIGLKFLEHYYSVYDETNSRIGFAANS</sequence>
<name>A0A1E1L5Q3_9HELO</name>
<dbReference type="InterPro" id="IPR034164">
    <property type="entry name" value="Pepsin-like_dom"/>
</dbReference>
<keyword evidence="8" id="KW-1185">Reference proteome</keyword>
<dbReference type="InterPro" id="IPR001969">
    <property type="entry name" value="Aspartic_peptidase_AS"/>
</dbReference>
<dbReference type="EMBL" id="FJUW01000036">
    <property type="protein sequence ID" value="CZT05867.1"/>
    <property type="molecule type" value="Genomic_DNA"/>
</dbReference>
<dbReference type="Proteomes" id="UP000178129">
    <property type="component" value="Unassembled WGS sequence"/>
</dbReference>
<dbReference type="GO" id="GO:0006508">
    <property type="term" value="P:proteolysis"/>
    <property type="evidence" value="ECO:0007669"/>
    <property type="project" value="UniProtKB-KW"/>
</dbReference>
<feature type="domain" description="Peptidase A1" evidence="6">
    <location>
        <begin position="80"/>
        <end position="388"/>
    </location>
</feature>
<reference evidence="8" key="1">
    <citation type="submission" date="2016-03" db="EMBL/GenBank/DDBJ databases">
        <authorList>
            <person name="Ploux O."/>
        </authorList>
    </citation>
    <scope>NUCLEOTIDE SEQUENCE [LARGE SCALE GENOMIC DNA]</scope>
    <source>
        <strain evidence="8">UK7</strain>
    </source>
</reference>
<dbReference type="PROSITE" id="PS00141">
    <property type="entry name" value="ASP_PROTEASE"/>
    <property type="match status" value="1"/>
</dbReference>
<feature type="active site" evidence="3">
    <location>
        <position position="96"/>
    </location>
</feature>
<dbReference type="InParanoid" id="A0A1E1L5Q3"/>
<dbReference type="PROSITE" id="PS51767">
    <property type="entry name" value="PEPTIDASE_A1"/>
    <property type="match status" value="1"/>
</dbReference>
<dbReference type="CDD" id="cd05471">
    <property type="entry name" value="pepsin_like"/>
    <property type="match status" value="1"/>
</dbReference>
<dbReference type="PANTHER" id="PTHR47966">
    <property type="entry name" value="BETA-SITE APP-CLEAVING ENZYME, ISOFORM A-RELATED"/>
    <property type="match status" value="1"/>
</dbReference>
<dbReference type="PRINTS" id="PR00792">
    <property type="entry name" value="PEPSIN"/>
</dbReference>